<reference evidence="2" key="2">
    <citation type="submission" date="2023-06" db="EMBL/GenBank/DDBJ databases">
        <authorList>
            <person name="Ma L."/>
            <person name="Liu K.-W."/>
            <person name="Li Z."/>
            <person name="Hsiao Y.-Y."/>
            <person name="Qi Y."/>
            <person name="Fu T."/>
            <person name="Tang G."/>
            <person name="Zhang D."/>
            <person name="Sun W.-H."/>
            <person name="Liu D.-K."/>
            <person name="Li Y."/>
            <person name="Chen G.-Z."/>
            <person name="Liu X.-D."/>
            <person name="Liao X.-Y."/>
            <person name="Jiang Y.-T."/>
            <person name="Yu X."/>
            <person name="Hao Y."/>
            <person name="Huang J."/>
            <person name="Zhao X.-W."/>
            <person name="Ke S."/>
            <person name="Chen Y.-Y."/>
            <person name="Wu W.-L."/>
            <person name="Hsu J.-L."/>
            <person name="Lin Y.-F."/>
            <person name="Huang M.-D."/>
            <person name="Li C.-Y."/>
            <person name="Huang L."/>
            <person name="Wang Z.-W."/>
            <person name="Zhao X."/>
            <person name="Zhong W.-Y."/>
            <person name="Peng D.-H."/>
            <person name="Ahmad S."/>
            <person name="Lan S."/>
            <person name="Zhang J.-S."/>
            <person name="Tsai W.-C."/>
            <person name="Van De Peer Y."/>
            <person name="Liu Z.-J."/>
        </authorList>
    </citation>
    <scope>NUCLEOTIDE SEQUENCE</scope>
    <source>
        <strain evidence="2">CP</strain>
        <tissue evidence="2">Leaves</tissue>
    </source>
</reference>
<evidence type="ECO:0000313" key="3">
    <source>
        <dbReference type="Proteomes" id="UP001180020"/>
    </source>
</evidence>
<gene>
    <name evidence="2" type="ORF">QJS10_CPA05g01769</name>
</gene>
<protein>
    <submittedName>
        <fullName evidence="2">Uncharacterized protein</fullName>
    </submittedName>
</protein>
<evidence type="ECO:0000313" key="2">
    <source>
        <dbReference type="EMBL" id="KAK1317768.1"/>
    </source>
</evidence>
<feature type="compositionally biased region" description="Polar residues" evidence="1">
    <location>
        <begin position="48"/>
        <end position="64"/>
    </location>
</feature>
<name>A0AAV9F0B3_ACOCL</name>
<feature type="compositionally biased region" description="Polar residues" evidence="1">
    <location>
        <begin position="1"/>
        <end position="10"/>
    </location>
</feature>
<dbReference type="EMBL" id="JAUJYO010000005">
    <property type="protein sequence ID" value="KAK1317768.1"/>
    <property type="molecule type" value="Genomic_DNA"/>
</dbReference>
<keyword evidence="3" id="KW-1185">Reference proteome</keyword>
<reference evidence="2" key="1">
    <citation type="journal article" date="2023" name="Nat. Commun.">
        <title>Diploid and tetraploid genomes of Acorus and the evolution of monocots.</title>
        <authorList>
            <person name="Ma L."/>
            <person name="Liu K.W."/>
            <person name="Li Z."/>
            <person name="Hsiao Y.Y."/>
            <person name="Qi Y."/>
            <person name="Fu T."/>
            <person name="Tang G.D."/>
            <person name="Zhang D."/>
            <person name="Sun W.H."/>
            <person name="Liu D.K."/>
            <person name="Li Y."/>
            <person name="Chen G.Z."/>
            <person name="Liu X.D."/>
            <person name="Liao X.Y."/>
            <person name="Jiang Y.T."/>
            <person name="Yu X."/>
            <person name="Hao Y."/>
            <person name="Huang J."/>
            <person name="Zhao X.W."/>
            <person name="Ke S."/>
            <person name="Chen Y.Y."/>
            <person name="Wu W.L."/>
            <person name="Hsu J.L."/>
            <person name="Lin Y.F."/>
            <person name="Huang M.D."/>
            <person name="Li C.Y."/>
            <person name="Huang L."/>
            <person name="Wang Z.W."/>
            <person name="Zhao X."/>
            <person name="Zhong W.Y."/>
            <person name="Peng D.H."/>
            <person name="Ahmad S."/>
            <person name="Lan S."/>
            <person name="Zhang J.S."/>
            <person name="Tsai W.C."/>
            <person name="Van de Peer Y."/>
            <person name="Liu Z.J."/>
        </authorList>
    </citation>
    <scope>NUCLEOTIDE SEQUENCE</scope>
    <source>
        <strain evidence="2">CP</strain>
    </source>
</reference>
<sequence>MASKSASYRQGRTRFTIDGGGDGVGEPMNEECISMELGSKQEGERETSTPQQSSDVDMSTSTNKRVLGDSPRPQAEKTMYFDCLVGWGTSSTVDDE</sequence>
<evidence type="ECO:0000256" key="1">
    <source>
        <dbReference type="SAM" id="MobiDB-lite"/>
    </source>
</evidence>
<feature type="region of interest" description="Disordered" evidence="1">
    <location>
        <begin position="1"/>
        <end position="77"/>
    </location>
</feature>
<accession>A0AAV9F0B3</accession>
<proteinExistence type="predicted"/>
<organism evidence="2 3">
    <name type="scientific">Acorus calamus</name>
    <name type="common">Sweet flag</name>
    <dbReference type="NCBI Taxonomy" id="4465"/>
    <lineage>
        <taxon>Eukaryota</taxon>
        <taxon>Viridiplantae</taxon>
        <taxon>Streptophyta</taxon>
        <taxon>Embryophyta</taxon>
        <taxon>Tracheophyta</taxon>
        <taxon>Spermatophyta</taxon>
        <taxon>Magnoliopsida</taxon>
        <taxon>Liliopsida</taxon>
        <taxon>Acoraceae</taxon>
        <taxon>Acorus</taxon>
    </lineage>
</organism>
<dbReference type="Proteomes" id="UP001180020">
    <property type="component" value="Unassembled WGS sequence"/>
</dbReference>
<comment type="caution">
    <text evidence="2">The sequence shown here is derived from an EMBL/GenBank/DDBJ whole genome shotgun (WGS) entry which is preliminary data.</text>
</comment>
<dbReference type="AlphaFoldDB" id="A0AAV9F0B3"/>